<dbReference type="NCBIfam" id="TIGR01656">
    <property type="entry name" value="Histidinol-ppas"/>
    <property type="match status" value="1"/>
</dbReference>
<dbReference type="FunFam" id="3.40.50.1000:FF:000037">
    <property type="entry name" value="D,D-heptose 1,7-bisphosphate phosphatase"/>
    <property type="match status" value="1"/>
</dbReference>
<dbReference type="EMBL" id="JRHC01000005">
    <property type="protein sequence ID" value="KJF42497.1"/>
    <property type="molecule type" value="Genomic_DNA"/>
</dbReference>
<dbReference type="OrthoDB" id="9803871at2"/>
<keyword evidence="3 13" id="KW-0479">Metal-binding</keyword>
<accession>A0A0D8J6H3</accession>
<evidence type="ECO:0000256" key="3">
    <source>
        <dbReference type="ARBA" id="ARBA00022723"/>
    </source>
</evidence>
<comment type="cofactor">
    <cofactor evidence="13">
        <name>Mg(2+)</name>
        <dbReference type="ChEBI" id="CHEBI:18420"/>
    </cofactor>
</comment>
<dbReference type="GO" id="GO:0046872">
    <property type="term" value="F:metal ion binding"/>
    <property type="evidence" value="ECO:0007669"/>
    <property type="project" value="UniProtKB-KW"/>
</dbReference>
<evidence type="ECO:0000256" key="4">
    <source>
        <dbReference type="ARBA" id="ARBA00022801"/>
    </source>
</evidence>
<comment type="caution">
    <text evidence="14">The sequence shown here is derived from an EMBL/GenBank/DDBJ whole genome shotgun (WGS) entry which is preliminary data.</text>
</comment>
<dbReference type="InterPro" id="IPR023214">
    <property type="entry name" value="HAD_sf"/>
</dbReference>
<feature type="binding site" evidence="11">
    <location>
        <begin position="13"/>
        <end position="15"/>
    </location>
    <ligand>
        <name>substrate</name>
    </ligand>
</feature>
<evidence type="ECO:0000256" key="13">
    <source>
        <dbReference type="PIRSR" id="PIRSR004682-4"/>
    </source>
</evidence>
<feature type="binding site" evidence="13">
    <location>
        <position position="15"/>
    </location>
    <ligand>
        <name>Mg(2+)</name>
        <dbReference type="ChEBI" id="CHEBI:18420"/>
    </ligand>
</feature>
<organism evidence="14 15">
    <name type="scientific">Draconibacterium sediminis</name>
    <dbReference type="NCBI Taxonomy" id="1544798"/>
    <lineage>
        <taxon>Bacteria</taxon>
        <taxon>Pseudomonadati</taxon>
        <taxon>Bacteroidota</taxon>
        <taxon>Bacteroidia</taxon>
        <taxon>Marinilabiliales</taxon>
        <taxon>Prolixibacteraceae</taxon>
        <taxon>Draconibacterium</taxon>
    </lineage>
</organism>
<dbReference type="InterPro" id="IPR004446">
    <property type="entry name" value="Heptose_bisP_phosphatase"/>
</dbReference>
<feature type="binding site" evidence="13">
    <location>
        <position position="106"/>
    </location>
    <ligand>
        <name>Zn(2+)</name>
        <dbReference type="ChEBI" id="CHEBI:29105"/>
    </ligand>
</feature>
<keyword evidence="6 9" id="KW-0119">Carbohydrate metabolism</keyword>
<dbReference type="STRING" id="1544798.LH29_18255"/>
<evidence type="ECO:0000256" key="7">
    <source>
        <dbReference type="ARBA" id="ARBA00031828"/>
    </source>
</evidence>
<evidence type="ECO:0000256" key="9">
    <source>
        <dbReference type="PIRNR" id="PIRNR004682"/>
    </source>
</evidence>
<evidence type="ECO:0000256" key="12">
    <source>
        <dbReference type="PIRSR" id="PIRSR004682-3"/>
    </source>
</evidence>
<keyword evidence="2 9" id="KW-0963">Cytoplasm</keyword>
<keyword evidence="15" id="KW-1185">Reference proteome</keyword>
<feature type="binding site" evidence="13">
    <location>
        <position position="104"/>
    </location>
    <ligand>
        <name>Zn(2+)</name>
        <dbReference type="ChEBI" id="CHEBI:29105"/>
    </ligand>
</feature>
<feature type="active site" description="Proton donor" evidence="10">
    <location>
        <position position="15"/>
    </location>
</feature>
<comment type="subcellular location">
    <subcellularLocation>
        <location evidence="1 9">Cytoplasm</location>
    </subcellularLocation>
</comment>
<dbReference type="InterPro" id="IPR006543">
    <property type="entry name" value="Histidinol-phos"/>
</dbReference>
<comment type="similarity">
    <text evidence="8 9">Belongs to the gmhB family.</text>
</comment>
<proteinExistence type="inferred from homology"/>
<dbReference type="Gene3D" id="3.40.50.1000">
    <property type="entry name" value="HAD superfamily/HAD-like"/>
    <property type="match status" value="1"/>
</dbReference>
<dbReference type="InterPro" id="IPR006549">
    <property type="entry name" value="HAD-SF_hydro_IIIA"/>
</dbReference>
<feature type="binding site" evidence="13">
    <location>
        <position position="134"/>
    </location>
    <ligand>
        <name>Mg(2+)</name>
        <dbReference type="ChEBI" id="CHEBI:18420"/>
    </ligand>
</feature>
<feature type="site" description="Contributes to substrate recognition" evidence="12">
    <location>
        <position position="107"/>
    </location>
</feature>
<dbReference type="Pfam" id="PF13419">
    <property type="entry name" value="HAD_2"/>
    <property type="match status" value="1"/>
</dbReference>
<name>A0A0D8J6H3_9BACT</name>
<feature type="site" description="Stabilizes the phosphoryl group" evidence="12">
    <location>
        <position position="108"/>
    </location>
</feature>
<keyword evidence="4 9" id="KW-0378">Hydrolase</keyword>
<dbReference type="NCBIfam" id="TIGR01662">
    <property type="entry name" value="HAD-SF-IIIA"/>
    <property type="match status" value="1"/>
</dbReference>
<dbReference type="AlphaFoldDB" id="A0A0D8J6H3"/>
<evidence type="ECO:0000256" key="11">
    <source>
        <dbReference type="PIRSR" id="PIRSR004682-2"/>
    </source>
</evidence>
<protein>
    <recommendedName>
        <fullName evidence="7 9">D,D-heptose 1,7-bisphosphate phosphatase</fullName>
        <ecNumber evidence="9">3.1.3.-</ecNumber>
    </recommendedName>
</protein>
<evidence type="ECO:0000256" key="5">
    <source>
        <dbReference type="ARBA" id="ARBA00022833"/>
    </source>
</evidence>
<reference evidence="14 15" key="1">
    <citation type="submission" date="2014-09" db="EMBL/GenBank/DDBJ databases">
        <title>Draft Genome Sequence of Draconibacterium sp. JN14CK-3.</title>
        <authorList>
            <person name="Dong C."/>
            <person name="Lai Q."/>
            <person name="Shao Z."/>
        </authorList>
    </citation>
    <scope>NUCLEOTIDE SEQUENCE [LARGE SCALE GENOMIC DNA]</scope>
    <source>
        <strain evidence="14 15">JN14CK-3</strain>
    </source>
</reference>
<dbReference type="GO" id="GO:0005737">
    <property type="term" value="C:cytoplasm"/>
    <property type="evidence" value="ECO:0007669"/>
    <property type="project" value="UniProtKB-SubCell"/>
</dbReference>
<feature type="binding site" evidence="13">
    <location>
        <position position="96"/>
    </location>
    <ligand>
        <name>Zn(2+)</name>
        <dbReference type="ChEBI" id="CHEBI:29105"/>
    </ligand>
</feature>
<feature type="binding site" evidence="13">
    <location>
        <position position="94"/>
    </location>
    <ligand>
        <name>Zn(2+)</name>
        <dbReference type="ChEBI" id="CHEBI:29105"/>
    </ligand>
</feature>
<feature type="binding site" evidence="11">
    <location>
        <begin position="55"/>
        <end position="58"/>
    </location>
    <ligand>
        <name>substrate</name>
    </ligand>
</feature>
<feature type="binding site" evidence="11">
    <location>
        <position position="134"/>
    </location>
    <ligand>
        <name>substrate</name>
    </ligand>
</feature>
<evidence type="ECO:0000256" key="1">
    <source>
        <dbReference type="ARBA" id="ARBA00004496"/>
    </source>
</evidence>
<feature type="binding site" evidence="11">
    <location>
        <begin position="107"/>
        <end position="108"/>
    </location>
    <ligand>
        <name>substrate</name>
    </ligand>
</feature>
<evidence type="ECO:0000313" key="15">
    <source>
        <dbReference type="Proteomes" id="UP000032544"/>
    </source>
</evidence>
<dbReference type="InterPro" id="IPR036412">
    <property type="entry name" value="HAD-like_sf"/>
</dbReference>
<dbReference type="EC" id="3.1.3.-" evidence="9"/>
<dbReference type="GO" id="GO:0016791">
    <property type="term" value="F:phosphatase activity"/>
    <property type="evidence" value="ECO:0007669"/>
    <property type="project" value="InterPro"/>
</dbReference>
<feature type="binding site" evidence="13">
    <location>
        <position position="13"/>
    </location>
    <ligand>
        <name>Mg(2+)</name>
        <dbReference type="ChEBI" id="CHEBI:18420"/>
    </ligand>
</feature>
<evidence type="ECO:0000313" key="14">
    <source>
        <dbReference type="EMBL" id="KJF42497.1"/>
    </source>
</evidence>
<dbReference type="InterPro" id="IPR041492">
    <property type="entry name" value="HAD_2"/>
</dbReference>
<keyword evidence="13" id="KW-0460">Magnesium</keyword>
<evidence type="ECO:0000256" key="6">
    <source>
        <dbReference type="ARBA" id="ARBA00023277"/>
    </source>
</evidence>
<evidence type="ECO:0000256" key="2">
    <source>
        <dbReference type="ARBA" id="ARBA00022490"/>
    </source>
</evidence>
<dbReference type="PANTHER" id="PTHR42891:SF1">
    <property type="entry name" value="D-GLYCERO-BETA-D-MANNO-HEPTOSE-1,7-BISPHOSPHATE 7-PHOSPHATASE"/>
    <property type="match status" value="1"/>
</dbReference>
<dbReference type="PANTHER" id="PTHR42891">
    <property type="entry name" value="D-GLYCERO-BETA-D-MANNO-HEPTOSE-1,7-BISPHOSPHATE 7-PHOSPHATASE"/>
    <property type="match status" value="1"/>
</dbReference>
<evidence type="ECO:0000256" key="10">
    <source>
        <dbReference type="PIRSR" id="PIRSR004682-1"/>
    </source>
</evidence>
<feature type="binding site" evidence="11">
    <location>
        <begin position="21"/>
        <end position="24"/>
    </location>
    <ligand>
        <name>substrate</name>
    </ligand>
</feature>
<dbReference type="NCBIfam" id="TIGR00213">
    <property type="entry name" value="GmhB_yaeD"/>
    <property type="match status" value="1"/>
</dbReference>
<dbReference type="RefSeq" id="WP_045032248.1">
    <property type="nucleotide sequence ID" value="NZ_JRHC01000005.1"/>
</dbReference>
<dbReference type="SUPFAM" id="SSF56784">
    <property type="entry name" value="HAD-like"/>
    <property type="match status" value="1"/>
</dbReference>
<evidence type="ECO:0000256" key="8">
    <source>
        <dbReference type="ARBA" id="ARBA00061616"/>
    </source>
</evidence>
<feature type="binding site" evidence="13">
    <location>
        <position position="133"/>
    </location>
    <ligand>
        <name>Mg(2+)</name>
        <dbReference type="ChEBI" id="CHEBI:18420"/>
    </ligand>
</feature>
<dbReference type="CDD" id="cd07503">
    <property type="entry name" value="HAD_HisB-N"/>
    <property type="match status" value="1"/>
</dbReference>
<keyword evidence="5 13" id="KW-0862">Zinc</keyword>
<sequence length="161" mass="18612">MIANNKNKALFIDRDGTINVEKNYVVQIEDFEFIPGIFELLKSYQNKGYLLFVITNQSGIARQYYSENDFLRLNNWMIRQFQKHGIEITKVYHCPHHPEITGKCKCRKPEPGMILQAIHEFNIDPVNSVLIGDKKRDILAGEKAGIGKNLYIQNLLQTDLS</sequence>
<comment type="cofactor">
    <cofactor evidence="13">
        <name>Zn(2+)</name>
        <dbReference type="ChEBI" id="CHEBI:29105"/>
    </cofactor>
</comment>
<dbReference type="PIRSF" id="PIRSF004682">
    <property type="entry name" value="GmhB"/>
    <property type="match status" value="1"/>
</dbReference>
<dbReference type="GO" id="GO:0005975">
    <property type="term" value="P:carbohydrate metabolic process"/>
    <property type="evidence" value="ECO:0007669"/>
    <property type="project" value="InterPro"/>
</dbReference>
<gene>
    <name evidence="14" type="ORF">LH29_18255</name>
</gene>
<feature type="site" description="Stabilizes the phosphoryl group" evidence="12">
    <location>
        <position position="55"/>
    </location>
</feature>
<dbReference type="Proteomes" id="UP000032544">
    <property type="component" value="Unassembled WGS sequence"/>
</dbReference>
<feature type="active site" description="Proton donor" evidence="10">
    <location>
        <position position="13"/>
    </location>
</feature>